<feature type="transmembrane region" description="Helical" evidence="3">
    <location>
        <begin position="111"/>
        <end position="131"/>
    </location>
</feature>
<protein>
    <submittedName>
        <fullName evidence="6">BlaR1 family beta-lactam sensor/signal transducer</fullName>
    </submittedName>
</protein>
<dbReference type="InterPro" id="IPR001460">
    <property type="entry name" value="PCN-bd_Tpept"/>
</dbReference>
<evidence type="ECO:0000256" key="1">
    <source>
        <dbReference type="ARBA" id="ARBA00011075"/>
    </source>
</evidence>
<accession>A0A9D1JJN4</accession>
<dbReference type="EMBL" id="DVIQ01000033">
    <property type="protein sequence ID" value="HIS31280.1"/>
    <property type="molecule type" value="Genomic_DNA"/>
</dbReference>
<comment type="similarity">
    <text evidence="1">Belongs to the peptidase M56 family.</text>
</comment>
<name>A0A9D1JJN4_9FIRM</name>
<feature type="transmembrane region" description="Helical" evidence="3">
    <location>
        <begin position="39"/>
        <end position="59"/>
    </location>
</feature>
<organism evidence="6 7">
    <name type="scientific">Candidatus Limivivens intestinipullorum</name>
    <dbReference type="NCBI Taxonomy" id="2840858"/>
    <lineage>
        <taxon>Bacteria</taxon>
        <taxon>Bacillati</taxon>
        <taxon>Bacillota</taxon>
        <taxon>Clostridia</taxon>
        <taxon>Lachnospirales</taxon>
        <taxon>Lachnospiraceae</taxon>
        <taxon>Lachnospiraceae incertae sedis</taxon>
        <taxon>Candidatus Limivivens</taxon>
    </lineage>
</organism>
<dbReference type="PANTHER" id="PTHR34978:SF3">
    <property type="entry name" value="SLR0241 PROTEIN"/>
    <property type="match status" value="1"/>
</dbReference>
<evidence type="ECO:0000256" key="2">
    <source>
        <dbReference type="SAM" id="MobiDB-lite"/>
    </source>
</evidence>
<dbReference type="InterPro" id="IPR012338">
    <property type="entry name" value="Beta-lactam/transpept-like"/>
</dbReference>
<keyword evidence="3" id="KW-0812">Transmembrane</keyword>
<feature type="compositionally biased region" description="Low complexity" evidence="2">
    <location>
        <begin position="598"/>
        <end position="613"/>
    </location>
</feature>
<dbReference type="InterPro" id="IPR008756">
    <property type="entry name" value="Peptidase_M56"/>
</dbReference>
<proteinExistence type="inferred from homology"/>
<evidence type="ECO:0000259" key="5">
    <source>
        <dbReference type="Pfam" id="PF05569"/>
    </source>
</evidence>
<sequence>MTFPLRFLICNGFMALLLGAFLLLKKLFRRHMTIHTQYVLWWVFLFALALPFLPSRLIFPEWLLSWTGEGLLDGSVRVLSGAAASKARESAQALGITDYALAEAPAVNRGFFLALWGIWGAGMTAAAGYLFRSVRQIRRLRRNAFLITADTEPELYALYASCLGELGIRRKIRLYASCTLESPVSYGIFLPRILVPQDLDIQLSREEIRFIFLHELQHYRHRDALLNSLACLLQILYWFNPLIWYAFSLLRRDREIACDRAVLRAAGQEQRANYGYTLVKYAQKLGNGTFLSPLSGMSAEGKALKNRLSEIVDYRPDSLVRKIKSAGLFLLAAALVYAASPILGVRASDASASLSGLAWEEAGLSELFDGRTGSFVLYDTANNKYAVYNPSLGTKRVSPDSTYKIYSALFALESGVLAADDSTLAWDGTSQPYAAWERDQTLKSAMENSVNWYFQELDARMGLSALTDAFSEISYGNADLSGGISQYWAESSLKISPLEQTQLLAQLLDNAWGCAPKNIQAVKDALYLGEFLGGSLYGKTGTGSTAGQNTNGWFVGFLEKDGNTWTFAANLQAGGSDTAQAAATDDAARRGTSDDAARTGSSSASAARTGGSSDNARISGFAAAQIALEALEIYNSSAQVCAHAAQTVRT</sequence>
<keyword evidence="3" id="KW-1133">Transmembrane helix</keyword>
<feature type="domain" description="Peptidase M56" evidence="5">
    <location>
        <begin position="20"/>
        <end position="310"/>
    </location>
</feature>
<dbReference type="GO" id="GO:0008658">
    <property type="term" value="F:penicillin binding"/>
    <property type="evidence" value="ECO:0007669"/>
    <property type="project" value="InterPro"/>
</dbReference>
<feature type="transmembrane region" description="Helical" evidence="3">
    <location>
        <begin position="224"/>
        <end position="247"/>
    </location>
</feature>
<evidence type="ECO:0000313" key="6">
    <source>
        <dbReference type="EMBL" id="HIS31280.1"/>
    </source>
</evidence>
<dbReference type="NCBIfam" id="NF000326">
    <property type="entry name" value="blaR1_generic"/>
    <property type="match status" value="1"/>
</dbReference>
<reference evidence="6" key="2">
    <citation type="journal article" date="2021" name="PeerJ">
        <title>Extensive microbial diversity within the chicken gut microbiome revealed by metagenomics and culture.</title>
        <authorList>
            <person name="Gilroy R."/>
            <person name="Ravi A."/>
            <person name="Getino M."/>
            <person name="Pursley I."/>
            <person name="Horton D.L."/>
            <person name="Alikhan N.F."/>
            <person name="Baker D."/>
            <person name="Gharbi K."/>
            <person name="Hall N."/>
            <person name="Watson M."/>
            <person name="Adriaenssens E.M."/>
            <person name="Foster-Nyarko E."/>
            <person name="Jarju S."/>
            <person name="Secka A."/>
            <person name="Antonio M."/>
            <person name="Oren A."/>
            <person name="Chaudhuri R.R."/>
            <person name="La Ragione R."/>
            <person name="Hildebrand F."/>
            <person name="Pallen M.J."/>
        </authorList>
    </citation>
    <scope>NUCLEOTIDE SEQUENCE</scope>
    <source>
        <strain evidence="6">CHK190-19873</strain>
    </source>
</reference>
<dbReference type="Pfam" id="PF00905">
    <property type="entry name" value="Transpeptidase"/>
    <property type="match status" value="1"/>
</dbReference>
<feature type="transmembrane region" description="Helical" evidence="3">
    <location>
        <begin position="6"/>
        <end position="27"/>
    </location>
</feature>
<dbReference type="CDD" id="cd07341">
    <property type="entry name" value="M56_BlaR1_MecR1_like"/>
    <property type="match status" value="1"/>
</dbReference>
<dbReference type="Gene3D" id="3.30.2010.10">
    <property type="entry name" value="Metalloproteases ('zincins'), catalytic domain"/>
    <property type="match status" value="1"/>
</dbReference>
<comment type="caution">
    <text evidence="6">The sequence shown here is derived from an EMBL/GenBank/DDBJ whole genome shotgun (WGS) entry which is preliminary data.</text>
</comment>
<dbReference type="PANTHER" id="PTHR34978">
    <property type="entry name" value="POSSIBLE SENSOR-TRANSDUCER PROTEIN BLAR"/>
    <property type="match status" value="1"/>
</dbReference>
<evidence type="ECO:0000259" key="4">
    <source>
        <dbReference type="Pfam" id="PF00905"/>
    </source>
</evidence>
<gene>
    <name evidence="6" type="primary">blaR1</name>
    <name evidence="6" type="ORF">IAB44_07005</name>
</gene>
<dbReference type="InterPro" id="IPR052173">
    <property type="entry name" value="Beta-lactam_resp_regulator"/>
</dbReference>
<reference evidence="6" key="1">
    <citation type="submission" date="2020-10" db="EMBL/GenBank/DDBJ databases">
        <authorList>
            <person name="Gilroy R."/>
        </authorList>
    </citation>
    <scope>NUCLEOTIDE SEQUENCE</scope>
    <source>
        <strain evidence="6">CHK190-19873</strain>
    </source>
</reference>
<dbReference type="AlphaFoldDB" id="A0A9D1JJN4"/>
<evidence type="ECO:0000256" key="3">
    <source>
        <dbReference type="SAM" id="Phobius"/>
    </source>
</evidence>
<dbReference type="Gene3D" id="3.40.710.10">
    <property type="entry name" value="DD-peptidase/beta-lactamase superfamily"/>
    <property type="match status" value="1"/>
</dbReference>
<dbReference type="Pfam" id="PF05569">
    <property type="entry name" value="Peptidase_M56"/>
    <property type="match status" value="1"/>
</dbReference>
<keyword evidence="3" id="KW-0472">Membrane</keyword>
<evidence type="ECO:0000313" key="7">
    <source>
        <dbReference type="Proteomes" id="UP000823935"/>
    </source>
</evidence>
<dbReference type="SUPFAM" id="SSF56601">
    <property type="entry name" value="beta-lactamase/transpeptidase-like"/>
    <property type="match status" value="1"/>
</dbReference>
<feature type="region of interest" description="Disordered" evidence="2">
    <location>
        <begin position="589"/>
        <end position="613"/>
    </location>
</feature>
<dbReference type="Proteomes" id="UP000823935">
    <property type="component" value="Unassembled WGS sequence"/>
</dbReference>
<feature type="domain" description="Penicillin-binding protein transpeptidase" evidence="4">
    <location>
        <begin position="382"/>
        <end position="581"/>
    </location>
</feature>